<dbReference type="EMBL" id="BJXB01000023">
    <property type="protein sequence ID" value="GEM48694.1"/>
    <property type="molecule type" value="Genomic_DNA"/>
</dbReference>
<proteinExistence type="predicted"/>
<evidence type="ECO:0000313" key="1">
    <source>
        <dbReference type="EMBL" id="GEM48694.1"/>
    </source>
</evidence>
<dbReference type="RefSeq" id="WP_146887982.1">
    <property type="nucleotide sequence ID" value="NZ_BJXB01000023.1"/>
</dbReference>
<organism evidence="1 2">
    <name type="scientific">Deinococcus cellulosilyticus (strain DSM 18568 / NBRC 106333 / KACC 11606 / 5516J-15)</name>
    <dbReference type="NCBI Taxonomy" id="1223518"/>
    <lineage>
        <taxon>Bacteria</taxon>
        <taxon>Thermotogati</taxon>
        <taxon>Deinococcota</taxon>
        <taxon>Deinococci</taxon>
        <taxon>Deinococcales</taxon>
        <taxon>Deinococcaceae</taxon>
        <taxon>Deinococcus</taxon>
    </lineage>
</organism>
<comment type="caution">
    <text evidence="1">The sequence shown here is derived from an EMBL/GenBank/DDBJ whole genome shotgun (WGS) entry which is preliminary data.</text>
</comment>
<evidence type="ECO:0000313" key="2">
    <source>
        <dbReference type="Proteomes" id="UP000321306"/>
    </source>
</evidence>
<dbReference type="OrthoDB" id="7374774at2"/>
<gene>
    <name evidence="1" type="ORF">DC3_43290</name>
</gene>
<accession>A0A511N776</accession>
<dbReference type="AlphaFoldDB" id="A0A511N776"/>
<evidence type="ECO:0008006" key="3">
    <source>
        <dbReference type="Google" id="ProtNLM"/>
    </source>
</evidence>
<protein>
    <recommendedName>
        <fullName evidence="3">Tail sheath protein</fullName>
    </recommendedName>
</protein>
<dbReference type="Proteomes" id="UP000321306">
    <property type="component" value="Unassembled WGS sequence"/>
</dbReference>
<keyword evidence="2" id="KW-1185">Reference proteome</keyword>
<reference evidence="1 2" key="1">
    <citation type="submission" date="2019-07" db="EMBL/GenBank/DDBJ databases">
        <title>Whole genome shotgun sequence of Deinococcus cellulosilyticus NBRC 106333.</title>
        <authorList>
            <person name="Hosoyama A."/>
            <person name="Uohara A."/>
            <person name="Ohji S."/>
            <person name="Ichikawa N."/>
        </authorList>
    </citation>
    <scope>NUCLEOTIDE SEQUENCE [LARGE SCALE GENOMIC DNA]</scope>
    <source>
        <strain evidence="1 2">NBRC 106333</strain>
    </source>
</reference>
<name>A0A511N776_DEIC1</name>
<sequence length="579" mass="61943">MSSIFFANRRISVPGVVSTVNVDAMEQPTLGPSRSVTVIATALGGKPQDVTVIRALDEIRTKLIGGEGAKLVEITMNPSQQLAGASEVNFIRVGNPTQATADLGHGILKSKLYGKPGNANRFKQIINTDGSIDFYSENTFLNVKGEDLRGLGPVIDLTYVGSNSIPSVTITDDGGDKTLTLVGDDTNVFTADMVNRTEDLIAAINSTAEWSARAVGLLRNVPLNDLLAQTYTLSGNKTKLTIGGKALQYALEDSGLLEFQFTGGTPTAVNSWKFMTGGSEGATPTLSDWLAAIEVAKRFETHSIVCGTGNPLVLAAAKDHVISQSDARHRKERFLYAGPTKSTTKTGFRASVQELCKTLGKENVVVVANEPALVSRDTGKREVYPAYYYAAMLAGMKAGNRPEISPTNKQLDVFDFNYSFDIDELEDLLSMGACPAHFNEISGNWVCTQAITTYTASNNAVLTKQQGVDVAFTLSKLVRYRLDSEIGERGNQATVNTILNKVVGVLNEQVSTITNPDGLITPGVNEKGEPEPAYKNVKVIYGAGGLDVVGVTYEAHPVGEVAFITVTAYLTPIRIIASA</sequence>